<dbReference type="AlphaFoldDB" id="A0A0R0JR47"/>
<dbReference type="STRING" id="3847.A0A0R0JR47"/>
<proteinExistence type="predicted"/>
<evidence type="ECO:0000313" key="2">
    <source>
        <dbReference type="EnsemblPlants" id="KRH54824"/>
    </source>
</evidence>
<dbReference type="Gramene" id="KRH54824">
    <property type="protein sequence ID" value="KRH54824"/>
    <property type="gene ID" value="GLYMA_06G211700"/>
</dbReference>
<reference evidence="1" key="3">
    <citation type="submission" date="2018-07" db="EMBL/GenBank/DDBJ databases">
        <title>WGS assembly of Glycine max.</title>
        <authorList>
            <person name="Schmutz J."/>
            <person name="Cannon S."/>
            <person name="Schlueter J."/>
            <person name="Ma J."/>
            <person name="Mitros T."/>
            <person name="Nelson W."/>
            <person name="Hyten D."/>
            <person name="Song Q."/>
            <person name="Thelen J."/>
            <person name="Cheng J."/>
            <person name="Xu D."/>
            <person name="Hellsten U."/>
            <person name="May G."/>
            <person name="Yu Y."/>
            <person name="Sakurai T."/>
            <person name="Umezawa T."/>
            <person name="Bhattacharyya M."/>
            <person name="Sandhu D."/>
            <person name="Valliyodan B."/>
            <person name="Lindquist E."/>
            <person name="Peto M."/>
            <person name="Grant D."/>
            <person name="Shu S."/>
            <person name="Goodstein D."/>
            <person name="Barry K."/>
            <person name="Futrell-Griggs M."/>
            <person name="Abernathy B."/>
            <person name="Du J."/>
            <person name="Tian Z."/>
            <person name="Zhu L."/>
            <person name="Gill N."/>
            <person name="Joshi T."/>
            <person name="Libault M."/>
            <person name="Sethuraman A."/>
            <person name="Zhang X."/>
            <person name="Shinozaki K."/>
            <person name="Nguyen H."/>
            <person name="Wing R."/>
            <person name="Cregan P."/>
            <person name="Specht J."/>
            <person name="Grimwood J."/>
            <person name="Rokhsar D."/>
            <person name="Stacey G."/>
            <person name="Shoemaker R."/>
            <person name="Jackson S."/>
        </authorList>
    </citation>
    <scope>NUCLEOTIDE SEQUENCE</scope>
    <source>
        <tissue evidence="1">Callus</tissue>
    </source>
</reference>
<keyword evidence="3" id="KW-1185">Reference proteome</keyword>
<reference evidence="2" key="2">
    <citation type="submission" date="2018-02" db="UniProtKB">
        <authorList>
            <consortium name="EnsemblPlants"/>
        </authorList>
    </citation>
    <scope>IDENTIFICATION</scope>
    <source>
        <strain evidence="2">Williams 82</strain>
    </source>
</reference>
<evidence type="ECO:0000313" key="1">
    <source>
        <dbReference type="EMBL" id="KRH54824.2"/>
    </source>
</evidence>
<evidence type="ECO:0000313" key="3">
    <source>
        <dbReference type="Proteomes" id="UP000008827"/>
    </source>
</evidence>
<accession>A0A2K7KCL9</accession>
<protein>
    <submittedName>
        <fullName evidence="1 2">Uncharacterized protein</fullName>
    </submittedName>
</protein>
<dbReference type="EMBL" id="CM000839">
    <property type="protein sequence ID" value="KRH54824.2"/>
    <property type="molecule type" value="Genomic_DNA"/>
</dbReference>
<reference evidence="1 2" key="1">
    <citation type="journal article" date="2010" name="Nature">
        <title>Genome sequence of the palaeopolyploid soybean.</title>
        <authorList>
            <person name="Schmutz J."/>
            <person name="Cannon S.B."/>
            <person name="Schlueter J."/>
            <person name="Ma J."/>
            <person name="Mitros T."/>
            <person name="Nelson W."/>
            <person name="Hyten D.L."/>
            <person name="Song Q."/>
            <person name="Thelen J.J."/>
            <person name="Cheng J."/>
            <person name="Xu D."/>
            <person name="Hellsten U."/>
            <person name="May G.D."/>
            <person name="Yu Y."/>
            <person name="Sakurai T."/>
            <person name="Umezawa T."/>
            <person name="Bhattacharyya M.K."/>
            <person name="Sandhu D."/>
            <person name="Valliyodan B."/>
            <person name="Lindquist E."/>
            <person name="Peto M."/>
            <person name="Grant D."/>
            <person name="Shu S."/>
            <person name="Goodstein D."/>
            <person name="Barry K."/>
            <person name="Futrell-Griggs M."/>
            <person name="Abernathy B."/>
            <person name="Du J."/>
            <person name="Tian Z."/>
            <person name="Zhu L."/>
            <person name="Gill N."/>
            <person name="Joshi T."/>
            <person name="Libault M."/>
            <person name="Sethuraman A."/>
            <person name="Zhang X.-C."/>
            <person name="Shinozaki K."/>
            <person name="Nguyen H.T."/>
            <person name="Wing R.A."/>
            <person name="Cregan P."/>
            <person name="Specht J."/>
            <person name="Grimwood J."/>
            <person name="Rokhsar D."/>
            <person name="Stacey G."/>
            <person name="Shoemaker R.C."/>
            <person name="Jackson S.A."/>
        </authorList>
    </citation>
    <scope>NUCLEOTIDE SEQUENCE</scope>
    <source>
        <strain evidence="2">cv. Williams 82</strain>
        <tissue evidence="1">Callus</tissue>
    </source>
</reference>
<organism evidence="1">
    <name type="scientific">Glycine max</name>
    <name type="common">Soybean</name>
    <name type="synonym">Glycine hispida</name>
    <dbReference type="NCBI Taxonomy" id="3847"/>
    <lineage>
        <taxon>Eukaryota</taxon>
        <taxon>Viridiplantae</taxon>
        <taxon>Streptophyta</taxon>
        <taxon>Embryophyta</taxon>
        <taxon>Tracheophyta</taxon>
        <taxon>Spermatophyta</taxon>
        <taxon>Magnoliopsida</taxon>
        <taxon>eudicotyledons</taxon>
        <taxon>Gunneridae</taxon>
        <taxon>Pentapetalae</taxon>
        <taxon>rosids</taxon>
        <taxon>fabids</taxon>
        <taxon>Fabales</taxon>
        <taxon>Fabaceae</taxon>
        <taxon>Papilionoideae</taxon>
        <taxon>50 kb inversion clade</taxon>
        <taxon>NPAAA clade</taxon>
        <taxon>indigoferoid/millettioid clade</taxon>
        <taxon>Phaseoleae</taxon>
        <taxon>Glycine</taxon>
        <taxon>Glycine subgen. Soja</taxon>
    </lineage>
</organism>
<dbReference type="EnsemblPlants" id="KRH54824">
    <property type="protein sequence ID" value="KRH54824"/>
    <property type="gene ID" value="GLYMA_06G211700"/>
</dbReference>
<accession>A0A0R0JR47</accession>
<dbReference type="InParanoid" id="A0A0R0JR47"/>
<gene>
    <name evidence="1" type="ORF">GLYMA_06G211700</name>
</gene>
<dbReference type="Proteomes" id="UP000008827">
    <property type="component" value="Chromosome 6"/>
</dbReference>
<sequence>MFASGQFYAQVLNKVIKDAQRKANVHIVLEFDQCNTRFMVQEAIIEREVRPAGDFTVRLDERWCDYDKFQKLHMFLLLHSNHEYVNYIHPVYTLENKKRNSKGCPTFSRIHTEMDIQEPGQPKRYSMCRISGHSKKNCPSV</sequence>
<name>A0A0R0JR47_SOYBN</name>